<evidence type="ECO:0000313" key="2">
    <source>
        <dbReference type="Proteomes" id="UP000572680"/>
    </source>
</evidence>
<dbReference type="RefSeq" id="WP_182846990.1">
    <property type="nucleotide sequence ID" value="NZ_BAAALP010000103.1"/>
</dbReference>
<name>A0A7W3LVE2_ACTNM</name>
<sequence>MDPDLPTVDVTLWRADAVVLFDWLASTDLDTVPVTHPAQKQALADLLASLETDTDVTASTEEEIAAARGEVARDMAW</sequence>
<evidence type="ECO:0000313" key="1">
    <source>
        <dbReference type="EMBL" id="MBA8954969.1"/>
    </source>
</evidence>
<gene>
    <name evidence="1" type="ORF">HNR61_006626</name>
</gene>
<keyword evidence="2" id="KW-1185">Reference proteome</keyword>
<protein>
    <submittedName>
        <fullName evidence="1">Uncharacterized protein</fullName>
    </submittedName>
</protein>
<organism evidence="1 2">
    <name type="scientific">Actinomadura namibiensis</name>
    <dbReference type="NCBI Taxonomy" id="182080"/>
    <lineage>
        <taxon>Bacteria</taxon>
        <taxon>Bacillati</taxon>
        <taxon>Actinomycetota</taxon>
        <taxon>Actinomycetes</taxon>
        <taxon>Streptosporangiales</taxon>
        <taxon>Thermomonosporaceae</taxon>
        <taxon>Actinomadura</taxon>
    </lineage>
</organism>
<dbReference type="AlphaFoldDB" id="A0A7W3LVE2"/>
<reference evidence="1 2" key="1">
    <citation type="submission" date="2020-08" db="EMBL/GenBank/DDBJ databases">
        <title>Genomic Encyclopedia of Type Strains, Phase IV (KMG-IV): sequencing the most valuable type-strain genomes for metagenomic binning, comparative biology and taxonomic classification.</title>
        <authorList>
            <person name="Goeker M."/>
        </authorList>
    </citation>
    <scope>NUCLEOTIDE SEQUENCE [LARGE SCALE GENOMIC DNA]</scope>
    <source>
        <strain evidence="1 2">DSM 44197</strain>
    </source>
</reference>
<dbReference type="Proteomes" id="UP000572680">
    <property type="component" value="Unassembled WGS sequence"/>
</dbReference>
<comment type="caution">
    <text evidence="1">The sequence shown here is derived from an EMBL/GenBank/DDBJ whole genome shotgun (WGS) entry which is preliminary data.</text>
</comment>
<accession>A0A7W3LVE2</accession>
<dbReference type="EMBL" id="JACJIA010000010">
    <property type="protein sequence ID" value="MBA8954969.1"/>
    <property type="molecule type" value="Genomic_DNA"/>
</dbReference>
<proteinExistence type="predicted"/>